<sequence>MARLARLTGLLLGLGLPLAPLGAAAQDPGVRVDRSVLDALGPAPRQPLAPGFEPPAAQEPRRSVRRTPPQRPAAEETKDGVVRVPPPPPIAAAPPREEEAPRPLAPSLLPPTLRAAQAPPTAPAPGAPPPASAPAAPQAAAPAPSAAAPARQAPQQAQAPAAAPPARPAAATPVAAATAAARSLRLEFAGGATELTPSAREQVLRFASGIAEDDQVRITVNAYAGGDPSDPSRARRTSLSRALAVRAALMEAGIRSTRIDVRALGLGSGDGPADRVDILAGAGR</sequence>
<feature type="domain" description="OmpA-like" evidence="4">
    <location>
        <begin position="175"/>
        <end position="284"/>
    </location>
</feature>
<dbReference type="GO" id="GO:0016020">
    <property type="term" value="C:membrane"/>
    <property type="evidence" value="ECO:0007669"/>
    <property type="project" value="UniProtKB-UniRule"/>
</dbReference>
<evidence type="ECO:0000259" key="4">
    <source>
        <dbReference type="PROSITE" id="PS51123"/>
    </source>
</evidence>
<dbReference type="RefSeq" id="WP_218286656.1">
    <property type="nucleotide sequence ID" value="NZ_CP076448.1"/>
</dbReference>
<dbReference type="AlphaFoldDB" id="A0A975YKB7"/>
<accession>A0A975YKB7</accession>
<feature type="chain" id="PRO_5036833714" evidence="3">
    <location>
        <begin position="26"/>
        <end position="284"/>
    </location>
</feature>
<feature type="region of interest" description="Disordered" evidence="2">
    <location>
        <begin position="36"/>
        <end position="170"/>
    </location>
</feature>
<protein>
    <submittedName>
        <fullName evidence="5">OmpA family protein</fullName>
    </submittedName>
</protein>
<evidence type="ECO:0000256" key="2">
    <source>
        <dbReference type="SAM" id="MobiDB-lite"/>
    </source>
</evidence>
<feature type="compositionally biased region" description="Pro residues" evidence="2">
    <location>
        <begin position="120"/>
        <end position="132"/>
    </location>
</feature>
<keyword evidence="3" id="KW-0732">Signal</keyword>
<dbReference type="PROSITE" id="PS51123">
    <property type="entry name" value="OMPA_2"/>
    <property type="match status" value="1"/>
</dbReference>
<dbReference type="Pfam" id="PF00691">
    <property type="entry name" value="OmpA"/>
    <property type="match status" value="1"/>
</dbReference>
<evidence type="ECO:0000313" key="5">
    <source>
        <dbReference type="EMBL" id="QXM25600.1"/>
    </source>
</evidence>
<proteinExistence type="predicted"/>
<dbReference type="EMBL" id="CP076448">
    <property type="protein sequence ID" value="QXM25600.1"/>
    <property type="molecule type" value="Genomic_DNA"/>
</dbReference>
<evidence type="ECO:0000313" key="6">
    <source>
        <dbReference type="Proteomes" id="UP000694001"/>
    </source>
</evidence>
<organism evidence="5 6">
    <name type="scientific">Elioraea tepida</name>
    <dbReference type="NCBI Taxonomy" id="2843330"/>
    <lineage>
        <taxon>Bacteria</taxon>
        <taxon>Pseudomonadati</taxon>
        <taxon>Pseudomonadota</taxon>
        <taxon>Alphaproteobacteria</taxon>
        <taxon>Acetobacterales</taxon>
        <taxon>Elioraeaceae</taxon>
        <taxon>Elioraea</taxon>
    </lineage>
</organism>
<reference evidence="5" key="1">
    <citation type="submission" date="2021-06" db="EMBL/GenBank/DDBJ databases">
        <title>Elioraea tepida, sp. nov., a moderately thermophilic aerobic anoxygenic phototrophic bacterium isolated from an alkaline siliceous hot spring mat community in Yellowstone National Park, WY, USA.</title>
        <authorList>
            <person name="Saini M.K."/>
            <person name="Yoshida S."/>
            <person name="Sebastian A."/>
            <person name="Hirose S."/>
            <person name="Hara E."/>
            <person name="Tamaki H."/>
            <person name="Soulier N.T."/>
            <person name="Albert I."/>
            <person name="Hanada S."/>
            <person name="Bryant D.A."/>
            <person name="Tank M."/>
        </authorList>
    </citation>
    <scope>NUCLEOTIDE SEQUENCE</scope>
    <source>
        <strain evidence="5">MS-P2</strain>
    </source>
</reference>
<feature type="signal peptide" evidence="3">
    <location>
        <begin position="1"/>
        <end position="25"/>
    </location>
</feature>
<keyword evidence="1" id="KW-0472">Membrane</keyword>
<evidence type="ECO:0000256" key="3">
    <source>
        <dbReference type="SAM" id="SignalP"/>
    </source>
</evidence>
<name>A0A975YKB7_9PROT</name>
<gene>
    <name evidence="5" type="ORF">KO353_05150</name>
</gene>
<dbReference type="KEGG" id="elio:KO353_05150"/>
<evidence type="ECO:0000256" key="1">
    <source>
        <dbReference type="PROSITE-ProRule" id="PRU00473"/>
    </source>
</evidence>
<feature type="compositionally biased region" description="Low complexity" evidence="2">
    <location>
        <begin position="133"/>
        <end position="161"/>
    </location>
</feature>
<feature type="compositionally biased region" description="Low complexity" evidence="2">
    <location>
        <begin position="105"/>
        <end position="119"/>
    </location>
</feature>
<keyword evidence="6" id="KW-1185">Reference proteome</keyword>
<dbReference type="InterPro" id="IPR006665">
    <property type="entry name" value="OmpA-like"/>
</dbReference>
<dbReference type="Proteomes" id="UP000694001">
    <property type="component" value="Chromosome"/>
</dbReference>